<keyword evidence="8" id="KW-1185">Reference proteome</keyword>
<dbReference type="GO" id="GO:0005886">
    <property type="term" value="C:plasma membrane"/>
    <property type="evidence" value="ECO:0007669"/>
    <property type="project" value="UniProtKB-SubCell"/>
</dbReference>
<evidence type="ECO:0000313" key="8">
    <source>
        <dbReference type="Proteomes" id="UP000036202"/>
    </source>
</evidence>
<dbReference type="PANTHER" id="PTHR46825:SF11">
    <property type="entry name" value="PENICILLIN-BINDING PROTEIN 4"/>
    <property type="match status" value="1"/>
</dbReference>
<sequence>MKLKVFIIFLVFLFHTLSIVPYQIVKAADNYAIHEKRLDSFIEEQMDEGRIPGLSVVIVHGKNVIYQKGFGYANVETKKPVTKNTLFEIGSNSKAFTSLAIHQLADQGKIKLDDPVKKYLPWFDMKYEGEYKGEKVDREVDITINQLLFHTSGIPFSTVKDIPESTKDTALETTVKNLRNQKLNTYPGESFEYASMNYNILGLVIQEVTGQSFETYMNNNILGTLGLDNTFLVENTVHEKEMAQGYKIGFLKPLKFDAPTYRGNTPAGYFTSNGVDMAKWLKLQLGTLDTAPNIEQSIKETHIPNRSIPPSSDGTSYAGGWEVAQKGSGEFSHTGSNPNFSSFAVFRPGEELGVAVMANINSDIVQNIGQGSLDILLEKEAVMETKDIYKTVDAFSFTLLLFLIPFIVSTCYFLFTLIMQWIRKERVLEESRMKRLGVPSATLVFLLLEIYAIMAFPSVFFNGVDWGFIDVWAPITMKFATIAIFIGSVLFCLYLSLTIMFPSKKNNKNFFSLLILSVISGFGNAVIIFIINESLNQTDHSRTKLAIYFGLGIFVYVLTQKIVRTHLITLTNHFIYQKRTELLDKILNTPYETVEKMETEKIQSTLNNDTESISNHAPSIITGITDSITLVCCLVYLGVINIYGLLLSIGVILVAATFYYFAGQSANKLWEQTRNIQNIFFKFINDLTGGFKELNIDKNKRIAFRNDMEGTCHQYNIKRTKGGLKFANVFIIGELLFVVVIGAITFLFPLLFGNVQSELLRSYVFVFLYMTGPIHSILNAIPNAIQMKINWKRINNFSKQLDNPESRVSRSIDKFQSASNVKLNVDSVEYTYESSDGDSFEVGPITCEFTSGQITFITGGNGSGKSTLAKLISGLYSPTRGKIKVNNQEVDTEELSELYAAIFSDYYLFQKIYGIDCSKEESTIREYLNILNIEEKVDVRGGKLSTTKLSTGQRKRIALLISYLEDKEIYLFDEWAADQDPGFRHFFYTNLLPELKKKGKCIIAITHDDRYFNVADQLIKMERGQIMLEEESRSKSKFSY</sequence>
<dbReference type="OrthoDB" id="846150at2"/>
<evidence type="ECO:0000256" key="2">
    <source>
        <dbReference type="ARBA" id="ARBA00022692"/>
    </source>
</evidence>
<keyword evidence="5" id="KW-1133">Transmembrane helix</keyword>
<dbReference type="NCBIfam" id="TIGR01194">
    <property type="entry name" value="cyc_pep_trnsptr"/>
    <property type="match status" value="1"/>
</dbReference>
<accession>A0A1X7E6P5</accession>
<dbReference type="AlphaFoldDB" id="A0A1X7E6P5"/>
<evidence type="ECO:0000256" key="5">
    <source>
        <dbReference type="ARBA" id="ARBA00022989"/>
    </source>
</evidence>
<dbReference type="Proteomes" id="UP000036202">
    <property type="component" value="Chromosome"/>
</dbReference>
<dbReference type="InterPro" id="IPR003593">
    <property type="entry name" value="AAA+_ATPase"/>
</dbReference>
<dbReference type="SUPFAM" id="SSF52540">
    <property type="entry name" value="P-loop containing nucleoside triphosphate hydrolases"/>
    <property type="match status" value="1"/>
</dbReference>
<dbReference type="Gene3D" id="3.40.50.300">
    <property type="entry name" value="P-loop containing nucleotide triphosphate hydrolases"/>
    <property type="match status" value="1"/>
</dbReference>
<dbReference type="InterPro" id="IPR005898">
    <property type="entry name" value="Cyc_pep_transpt_SyrD/YojI"/>
</dbReference>
<dbReference type="KEGG" id="beo:BEH_10710"/>
<dbReference type="GO" id="GO:0015833">
    <property type="term" value="P:peptide transport"/>
    <property type="evidence" value="ECO:0007669"/>
    <property type="project" value="InterPro"/>
</dbReference>
<dbReference type="SMART" id="SM00382">
    <property type="entry name" value="AAA"/>
    <property type="match status" value="1"/>
</dbReference>
<dbReference type="Gene3D" id="3.40.710.10">
    <property type="entry name" value="DD-peptidase/beta-lactamase superfamily"/>
    <property type="match status" value="1"/>
</dbReference>
<dbReference type="PROSITE" id="PS50893">
    <property type="entry name" value="ABC_TRANSPORTER_2"/>
    <property type="match status" value="1"/>
</dbReference>
<dbReference type="SUPFAM" id="SSF56601">
    <property type="entry name" value="beta-lactamase/transpeptidase-like"/>
    <property type="match status" value="1"/>
</dbReference>
<dbReference type="Pfam" id="PF00664">
    <property type="entry name" value="ABC_membrane"/>
    <property type="match status" value="1"/>
</dbReference>
<dbReference type="Gene3D" id="1.20.1560.10">
    <property type="entry name" value="ABC transporter type 1, transmembrane domain"/>
    <property type="match status" value="1"/>
</dbReference>
<dbReference type="GO" id="GO:0140359">
    <property type="term" value="F:ABC-type transporter activity"/>
    <property type="evidence" value="ECO:0007669"/>
    <property type="project" value="InterPro"/>
</dbReference>
<dbReference type="PROSITE" id="PS50929">
    <property type="entry name" value="ABC_TM1F"/>
    <property type="match status" value="1"/>
</dbReference>
<evidence type="ECO:0000313" key="7">
    <source>
        <dbReference type="EMBL" id="AKO92519.2"/>
    </source>
</evidence>
<dbReference type="InterPro" id="IPR003439">
    <property type="entry name" value="ABC_transporter-like_ATP-bd"/>
</dbReference>
<dbReference type="Pfam" id="PF00144">
    <property type="entry name" value="Beta-lactamase"/>
    <property type="match status" value="1"/>
</dbReference>
<protein>
    <submittedName>
        <fullName evidence="7">Peptide ABC transporter</fullName>
    </submittedName>
</protein>
<dbReference type="InterPro" id="IPR036640">
    <property type="entry name" value="ABC1_TM_sf"/>
</dbReference>
<dbReference type="GeneID" id="93701280"/>
<accession>A0A0H4KJN3</accession>
<dbReference type="PATRIC" id="fig|135735.6.peg.2230"/>
<dbReference type="InterPro" id="IPR011527">
    <property type="entry name" value="ABC1_TM_dom"/>
</dbReference>
<dbReference type="GO" id="GO:0016887">
    <property type="term" value="F:ATP hydrolysis activity"/>
    <property type="evidence" value="ECO:0007669"/>
    <property type="project" value="InterPro"/>
</dbReference>
<dbReference type="InterPro" id="IPR027417">
    <property type="entry name" value="P-loop_NTPase"/>
</dbReference>
<evidence type="ECO:0000256" key="6">
    <source>
        <dbReference type="ARBA" id="ARBA00023136"/>
    </source>
</evidence>
<gene>
    <name evidence="7" type="ORF">BEH_10710</name>
</gene>
<dbReference type="PANTHER" id="PTHR46825">
    <property type="entry name" value="D-ALANYL-D-ALANINE-CARBOXYPEPTIDASE/ENDOPEPTIDASE AMPH"/>
    <property type="match status" value="1"/>
</dbReference>
<keyword evidence="4" id="KW-0067">ATP-binding</keyword>
<keyword evidence="3" id="KW-0547">Nucleotide-binding</keyword>
<organism evidence="7 8">
    <name type="scientific">Priestia filamentosa</name>
    <dbReference type="NCBI Taxonomy" id="1402861"/>
    <lineage>
        <taxon>Bacteria</taxon>
        <taxon>Bacillati</taxon>
        <taxon>Bacillota</taxon>
        <taxon>Bacilli</taxon>
        <taxon>Bacillales</taxon>
        <taxon>Bacillaceae</taxon>
        <taxon>Priestia</taxon>
    </lineage>
</organism>
<reference evidence="8" key="2">
    <citation type="submission" date="2015-06" db="EMBL/GenBank/DDBJ databases">
        <title>Genome Sequence of Bacillus endophyticus and Analysis of its Companion Mechanism in the Ketogulonigenium vulgare-Bacillus strain Consortium.</title>
        <authorList>
            <person name="Jia N."/>
            <person name="Du J."/>
            <person name="Ding M.-Z."/>
            <person name="Gao F."/>
            <person name="Yuan Y.-J."/>
        </authorList>
    </citation>
    <scope>NUCLEOTIDE SEQUENCE [LARGE SCALE GENOMIC DNA]</scope>
    <source>
        <strain evidence="8">Hbe603</strain>
    </source>
</reference>
<dbReference type="SUPFAM" id="SSF90123">
    <property type="entry name" value="ABC transporter transmembrane region"/>
    <property type="match status" value="1"/>
</dbReference>
<dbReference type="Pfam" id="PF00005">
    <property type="entry name" value="ABC_tran"/>
    <property type="match status" value="1"/>
</dbReference>
<reference evidence="7 8" key="1">
    <citation type="journal article" date="2015" name="PLoS ONE">
        <title>Genome Sequence of Bacillus endophyticus and Analysis of Its Companion Mechanism in the Ketogulonigenium vulgare-Bacillus Strain Consortium.</title>
        <authorList>
            <person name="Jia N."/>
            <person name="Du J."/>
            <person name="Ding M.Z."/>
            <person name="Gao F."/>
            <person name="Yuan Y.J."/>
        </authorList>
    </citation>
    <scope>NUCLEOTIDE SEQUENCE [LARGE SCALE GENOMIC DNA]</scope>
    <source>
        <strain evidence="7 8">Hbe603</strain>
    </source>
</reference>
<evidence type="ECO:0000256" key="1">
    <source>
        <dbReference type="ARBA" id="ARBA00004651"/>
    </source>
</evidence>
<proteinExistence type="predicted"/>
<keyword evidence="2" id="KW-0812">Transmembrane</keyword>
<dbReference type="InterPro" id="IPR012338">
    <property type="entry name" value="Beta-lactam/transpept-like"/>
</dbReference>
<dbReference type="GO" id="GO:0005524">
    <property type="term" value="F:ATP binding"/>
    <property type="evidence" value="ECO:0007669"/>
    <property type="project" value="UniProtKB-KW"/>
</dbReference>
<dbReference type="GO" id="GO:1904680">
    <property type="term" value="F:peptide transmembrane transporter activity"/>
    <property type="evidence" value="ECO:0007669"/>
    <property type="project" value="InterPro"/>
</dbReference>
<evidence type="ECO:0000256" key="3">
    <source>
        <dbReference type="ARBA" id="ARBA00022741"/>
    </source>
</evidence>
<dbReference type="InterPro" id="IPR050491">
    <property type="entry name" value="AmpC-like"/>
</dbReference>
<dbReference type="EMBL" id="CP011974">
    <property type="protein sequence ID" value="AKO92519.2"/>
    <property type="molecule type" value="Genomic_DNA"/>
</dbReference>
<dbReference type="InterPro" id="IPR001466">
    <property type="entry name" value="Beta-lactam-related"/>
</dbReference>
<name>A0A1X7E6P5_9BACI</name>
<keyword evidence="6" id="KW-0472">Membrane</keyword>
<evidence type="ECO:0000256" key="4">
    <source>
        <dbReference type="ARBA" id="ARBA00022840"/>
    </source>
</evidence>
<dbReference type="RefSeq" id="WP_052264273.1">
    <property type="nucleotide sequence ID" value="NZ_CP011974.1"/>
</dbReference>
<comment type="subcellular location">
    <subcellularLocation>
        <location evidence="1">Cell membrane</location>
        <topology evidence="1">Multi-pass membrane protein</topology>
    </subcellularLocation>
</comment>